<sequence>MFVFYDFETTGTSPAFDQPLQFAAILTDDDFVEIERVNIRCRLSPHILPAPWVMAVTGVTPEQLDDPSLPSWYHFSHQISGLIKRWAPATWAGYNTIAFDEEFLRQSFYQNLHPNIYQTQFDHNDRLDMMKVIYAVWDRAPDIL</sequence>
<name>A0A1X6Z2D6_9RHOB</name>
<dbReference type="RefSeq" id="WP_085826546.1">
    <property type="nucleotide sequence ID" value="NZ_FWFJ01000012.1"/>
</dbReference>
<dbReference type="SUPFAM" id="SSF53098">
    <property type="entry name" value="Ribonuclease H-like"/>
    <property type="match status" value="1"/>
</dbReference>
<evidence type="ECO:0000313" key="3">
    <source>
        <dbReference type="Proteomes" id="UP000194012"/>
    </source>
</evidence>
<evidence type="ECO:0000313" key="2">
    <source>
        <dbReference type="EMBL" id="SLN38918.1"/>
    </source>
</evidence>
<dbReference type="InterPro" id="IPR012337">
    <property type="entry name" value="RNaseH-like_sf"/>
</dbReference>
<keyword evidence="3" id="KW-1185">Reference proteome</keyword>
<dbReference type="GO" id="GO:0003676">
    <property type="term" value="F:nucleic acid binding"/>
    <property type="evidence" value="ECO:0007669"/>
    <property type="project" value="InterPro"/>
</dbReference>
<dbReference type="Proteomes" id="UP000194012">
    <property type="component" value="Unassembled WGS sequence"/>
</dbReference>
<feature type="domain" description="Exonuclease" evidence="1">
    <location>
        <begin position="3"/>
        <end position="135"/>
    </location>
</feature>
<reference evidence="3" key="1">
    <citation type="submission" date="2017-03" db="EMBL/GenBank/DDBJ databases">
        <authorList>
            <person name="Rodrigo-Torres L."/>
            <person name="Arahal R.D."/>
            <person name="Lucena T."/>
        </authorList>
    </citation>
    <scope>NUCLEOTIDE SEQUENCE [LARGE SCALE GENOMIC DNA]</scope>
    <source>
        <strain evidence="3">CECT 8370</strain>
    </source>
</reference>
<proteinExistence type="predicted"/>
<gene>
    <name evidence="2" type="primary">sbcB</name>
    <name evidence="2" type="ORF">ROG8370_01600</name>
</gene>
<dbReference type="InterPro" id="IPR013520">
    <property type="entry name" value="Ribonucl_H"/>
</dbReference>
<dbReference type="InterPro" id="IPR036397">
    <property type="entry name" value="RNaseH_sf"/>
</dbReference>
<organism evidence="2 3">
    <name type="scientific">Roseovarius gaetbuli</name>
    <dbReference type="NCBI Taxonomy" id="1356575"/>
    <lineage>
        <taxon>Bacteria</taxon>
        <taxon>Pseudomonadati</taxon>
        <taxon>Pseudomonadota</taxon>
        <taxon>Alphaproteobacteria</taxon>
        <taxon>Rhodobacterales</taxon>
        <taxon>Roseobacteraceae</taxon>
        <taxon>Roseovarius</taxon>
    </lineage>
</organism>
<keyword evidence="2" id="KW-0378">Hydrolase</keyword>
<dbReference type="AlphaFoldDB" id="A0A1X6Z2D6"/>
<dbReference type="Gene3D" id="3.30.420.10">
    <property type="entry name" value="Ribonuclease H-like superfamily/Ribonuclease H"/>
    <property type="match status" value="1"/>
</dbReference>
<dbReference type="GO" id="GO:0008310">
    <property type="term" value="F:single-stranded DNA 3'-5' DNA exonuclease activity"/>
    <property type="evidence" value="ECO:0007669"/>
    <property type="project" value="UniProtKB-EC"/>
</dbReference>
<dbReference type="Pfam" id="PF00929">
    <property type="entry name" value="RNase_T"/>
    <property type="match status" value="1"/>
</dbReference>
<dbReference type="OrthoDB" id="9763470at2"/>
<accession>A0A1X6Z2D6</accession>
<dbReference type="EC" id="3.1.11.1" evidence="2"/>
<protein>
    <submittedName>
        <fullName evidence="2">Exodeoxyribonuclease I</fullName>
        <ecNumber evidence="2">3.1.11.1</ecNumber>
    </submittedName>
</protein>
<evidence type="ECO:0000259" key="1">
    <source>
        <dbReference type="Pfam" id="PF00929"/>
    </source>
</evidence>
<dbReference type="EMBL" id="FWFJ01000012">
    <property type="protein sequence ID" value="SLN38918.1"/>
    <property type="molecule type" value="Genomic_DNA"/>
</dbReference>